<dbReference type="PANTHER" id="PTHR34458">
    <property type="entry name" value="POLLEN OLE E 1 ALLERGEN AND EXTENSIN FAMILY PROTEIN-RELATED"/>
    <property type="match status" value="1"/>
</dbReference>
<dbReference type="InterPro" id="IPR040404">
    <property type="entry name" value="Phylloplanin-like"/>
</dbReference>
<gene>
    <name evidence="2" type="ORF">BUALT_Bualt12G0045100</name>
    <name evidence="3" type="ORF">BUALT_Bualt12G0045600</name>
</gene>
<comment type="caution">
    <text evidence="2">The sequence shown here is derived from an EMBL/GenBank/DDBJ whole genome shotgun (WGS) entry which is preliminary data.</text>
</comment>
<keyword evidence="1" id="KW-0732">Signal</keyword>
<dbReference type="PANTHER" id="PTHR34458:SF11">
    <property type="entry name" value="MD-2-RELATED LIPID-RECOGNITION DOMAIN-CONTAINING PROTEIN"/>
    <property type="match status" value="1"/>
</dbReference>
<proteinExistence type="predicted"/>
<reference evidence="2" key="1">
    <citation type="submission" date="2019-10" db="EMBL/GenBank/DDBJ databases">
        <authorList>
            <person name="Zhang R."/>
            <person name="Pan Y."/>
            <person name="Wang J."/>
            <person name="Ma R."/>
            <person name="Yu S."/>
        </authorList>
    </citation>
    <scope>NUCLEOTIDE SEQUENCE</scope>
    <source>
        <strain evidence="2">LA-IB0</strain>
        <tissue evidence="2">Leaf</tissue>
    </source>
</reference>
<dbReference type="AlphaFoldDB" id="A0AAV6WVC0"/>
<sequence>MAYNRFYALFLVSLLLFAASNPQVHGAWRNWPLGLSVSDQLCCTSTGNCPGQGIGGAVVSLNCTILGVSTTVGQNTTDVNGSFNITVPAITGLVIGLLRIPCVAIVQLPLNATTCPLLSTASGILTSAIRPVGRPVLTSAFGLVRIGTIVRFVRRVAS</sequence>
<name>A0AAV6WVC0_9LAMI</name>
<organism evidence="2 4">
    <name type="scientific">Buddleja alternifolia</name>
    <dbReference type="NCBI Taxonomy" id="168488"/>
    <lineage>
        <taxon>Eukaryota</taxon>
        <taxon>Viridiplantae</taxon>
        <taxon>Streptophyta</taxon>
        <taxon>Embryophyta</taxon>
        <taxon>Tracheophyta</taxon>
        <taxon>Spermatophyta</taxon>
        <taxon>Magnoliopsida</taxon>
        <taxon>eudicotyledons</taxon>
        <taxon>Gunneridae</taxon>
        <taxon>Pentapetalae</taxon>
        <taxon>asterids</taxon>
        <taxon>lamiids</taxon>
        <taxon>Lamiales</taxon>
        <taxon>Scrophulariaceae</taxon>
        <taxon>Buddlejeae</taxon>
        <taxon>Buddleja</taxon>
    </lineage>
</organism>
<evidence type="ECO:0000313" key="4">
    <source>
        <dbReference type="Proteomes" id="UP000826271"/>
    </source>
</evidence>
<dbReference type="EMBL" id="WHWC01000012">
    <property type="protein sequence ID" value="KAG8372232.1"/>
    <property type="molecule type" value="Genomic_DNA"/>
</dbReference>
<feature type="chain" id="PRO_5044715370" evidence="1">
    <location>
        <begin position="27"/>
        <end position="158"/>
    </location>
</feature>
<dbReference type="Proteomes" id="UP000826271">
    <property type="component" value="Unassembled WGS sequence"/>
</dbReference>
<protein>
    <submittedName>
        <fullName evidence="2">Uncharacterized protein</fullName>
    </submittedName>
</protein>
<evidence type="ECO:0000256" key="1">
    <source>
        <dbReference type="SAM" id="SignalP"/>
    </source>
</evidence>
<accession>A0AAV6WVC0</accession>
<keyword evidence="4" id="KW-1185">Reference proteome</keyword>
<evidence type="ECO:0000313" key="3">
    <source>
        <dbReference type="EMBL" id="KAG8372237.1"/>
    </source>
</evidence>
<evidence type="ECO:0000313" key="2">
    <source>
        <dbReference type="EMBL" id="KAG8372232.1"/>
    </source>
</evidence>
<feature type="signal peptide" evidence="1">
    <location>
        <begin position="1"/>
        <end position="26"/>
    </location>
</feature>
<dbReference type="EMBL" id="WHWC01000012">
    <property type="protein sequence ID" value="KAG8372237.1"/>
    <property type="molecule type" value="Genomic_DNA"/>
</dbReference>